<evidence type="ECO:0000259" key="5">
    <source>
        <dbReference type="Pfam" id="PF14244"/>
    </source>
</evidence>
<feature type="domain" description="Disease resistance protein RPS4B/Roq1-like leucine-rich repeats" evidence="8">
    <location>
        <begin position="747"/>
        <end position="918"/>
    </location>
</feature>
<feature type="domain" description="C-JID" evidence="6">
    <location>
        <begin position="957"/>
        <end position="1075"/>
    </location>
</feature>
<feature type="compositionally biased region" description="Polar residues" evidence="4">
    <location>
        <begin position="1"/>
        <end position="10"/>
    </location>
</feature>
<dbReference type="InterPro" id="IPR032675">
    <property type="entry name" value="LRR_dom_sf"/>
</dbReference>
<evidence type="ECO:0000256" key="3">
    <source>
        <dbReference type="ARBA" id="ARBA00022821"/>
    </source>
</evidence>
<feature type="domain" description="Retrovirus-related Pol polyprotein from transposon TNT 1-94-like beta-barrel" evidence="7">
    <location>
        <begin position="405"/>
        <end position="481"/>
    </location>
</feature>
<dbReference type="GO" id="GO:0003676">
    <property type="term" value="F:nucleic acid binding"/>
    <property type="evidence" value="ECO:0007669"/>
    <property type="project" value="InterPro"/>
</dbReference>
<dbReference type="PANTHER" id="PTHR37610">
    <property type="entry name" value="CCHC-TYPE DOMAIN-CONTAINING PROTEIN"/>
    <property type="match status" value="1"/>
</dbReference>
<accession>A0A834WDP8</accession>
<organism evidence="9 10">
    <name type="scientific">Senna tora</name>
    <dbReference type="NCBI Taxonomy" id="362788"/>
    <lineage>
        <taxon>Eukaryota</taxon>
        <taxon>Viridiplantae</taxon>
        <taxon>Streptophyta</taxon>
        <taxon>Embryophyta</taxon>
        <taxon>Tracheophyta</taxon>
        <taxon>Spermatophyta</taxon>
        <taxon>Magnoliopsida</taxon>
        <taxon>eudicotyledons</taxon>
        <taxon>Gunneridae</taxon>
        <taxon>Pentapetalae</taxon>
        <taxon>rosids</taxon>
        <taxon>fabids</taxon>
        <taxon>Fabales</taxon>
        <taxon>Fabaceae</taxon>
        <taxon>Caesalpinioideae</taxon>
        <taxon>Cassia clade</taxon>
        <taxon>Senna</taxon>
    </lineage>
</organism>
<dbReference type="InterPro" id="IPR029472">
    <property type="entry name" value="Copia-like_N"/>
</dbReference>
<dbReference type="Pfam" id="PF14244">
    <property type="entry name" value="Retrotran_gag_3"/>
    <property type="match status" value="1"/>
</dbReference>
<dbReference type="EMBL" id="JAAIUW010000010">
    <property type="protein sequence ID" value="KAF7813409.1"/>
    <property type="molecule type" value="Genomic_DNA"/>
</dbReference>
<evidence type="ECO:0000259" key="6">
    <source>
        <dbReference type="Pfam" id="PF20160"/>
    </source>
</evidence>
<dbReference type="InterPro" id="IPR045344">
    <property type="entry name" value="C-JID"/>
</dbReference>
<keyword evidence="3" id="KW-0611">Plant defense</keyword>
<feature type="compositionally biased region" description="Low complexity" evidence="4">
    <location>
        <begin position="20"/>
        <end position="30"/>
    </location>
</feature>
<dbReference type="InterPro" id="IPR054722">
    <property type="entry name" value="PolX-like_BBD"/>
</dbReference>
<keyword evidence="1" id="KW-0433">Leucine-rich repeat</keyword>
<dbReference type="InterPro" id="IPR036875">
    <property type="entry name" value="Znf_CCHC_sf"/>
</dbReference>
<evidence type="ECO:0000256" key="1">
    <source>
        <dbReference type="ARBA" id="ARBA00022614"/>
    </source>
</evidence>
<dbReference type="Gene3D" id="3.80.10.10">
    <property type="entry name" value="Ribonuclease Inhibitor"/>
    <property type="match status" value="2"/>
</dbReference>
<dbReference type="SUPFAM" id="SSF52047">
    <property type="entry name" value="RNI-like"/>
    <property type="match status" value="1"/>
</dbReference>
<evidence type="ECO:0000259" key="8">
    <source>
        <dbReference type="Pfam" id="PF23286"/>
    </source>
</evidence>
<evidence type="ECO:0000313" key="9">
    <source>
        <dbReference type="EMBL" id="KAF7813409.1"/>
    </source>
</evidence>
<keyword evidence="10" id="KW-1185">Reference proteome</keyword>
<dbReference type="Pfam" id="PF23286">
    <property type="entry name" value="LRR_13"/>
    <property type="match status" value="1"/>
</dbReference>
<dbReference type="OrthoDB" id="690436at2759"/>
<name>A0A834WDP8_9FABA</name>
<protein>
    <submittedName>
        <fullName evidence="9">TMV resistance protein N-like isoform X1</fullName>
    </submittedName>
</protein>
<dbReference type="Proteomes" id="UP000634136">
    <property type="component" value="Unassembled WGS sequence"/>
</dbReference>
<feature type="region of interest" description="Disordered" evidence="4">
    <location>
        <begin position="1"/>
        <end position="30"/>
    </location>
</feature>
<dbReference type="SUPFAM" id="SSF57756">
    <property type="entry name" value="Retrovirus zinc finger-like domains"/>
    <property type="match status" value="1"/>
</dbReference>
<dbReference type="Pfam" id="PF20160">
    <property type="entry name" value="C-JID"/>
    <property type="match status" value="1"/>
</dbReference>
<evidence type="ECO:0000256" key="4">
    <source>
        <dbReference type="SAM" id="MobiDB-lite"/>
    </source>
</evidence>
<dbReference type="InterPro" id="IPR058546">
    <property type="entry name" value="RPS4B/Roq1-like_LRR"/>
</dbReference>
<dbReference type="AlphaFoldDB" id="A0A834WDP8"/>
<reference evidence="9" key="1">
    <citation type="submission" date="2020-09" db="EMBL/GenBank/DDBJ databases">
        <title>Genome-Enabled Discovery of Anthraquinone Biosynthesis in Senna tora.</title>
        <authorList>
            <person name="Kang S.-H."/>
            <person name="Pandey R.P."/>
            <person name="Lee C.-M."/>
            <person name="Sim J.-S."/>
            <person name="Jeong J.-T."/>
            <person name="Choi B.-S."/>
            <person name="Jung M."/>
            <person name="Ginzburg D."/>
            <person name="Zhao K."/>
            <person name="Won S.Y."/>
            <person name="Oh T.-J."/>
            <person name="Yu Y."/>
            <person name="Kim N.-H."/>
            <person name="Lee O.R."/>
            <person name="Lee T.-H."/>
            <person name="Bashyal P."/>
            <person name="Kim T.-S."/>
            <person name="Lee W.-H."/>
            <person name="Kawkins C."/>
            <person name="Kim C.-K."/>
            <person name="Kim J.S."/>
            <person name="Ahn B.O."/>
            <person name="Rhee S.Y."/>
            <person name="Sohng J.K."/>
        </authorList>
    </citation>
    <scope>NUCLEOTIDE SEQUENCE</scope>
    <source>
        <tissue evidence="9">Leaf</tissue>
    </source>
</reference>
<gene>
    <name evidence="9" type="ORF">G2W53_034385</name>
</gene>
<dbReference type="Pfam" id="PF22936">
    <property type="entry name" value="Pol_BBD"/>
    <property type="match status" value="1"/>
</dbReference>
<evidence type="ECO:0000313" key="10">
    <source>
        <dbReference type="Proteomes" id="UP000634136"/>
    </source>
</evidence>
<sequence>MAETPNSSSNKVKDGSALINSGSTGSGDSNSGFYRRDPLYLHPTDHTGLQLVSISLTPSNYMIWSRFMKIALKSKNKLGFVDGTCPKPTDENSDRFFQWSFADSTVTAWIVNSMSKDLAEAYVFTTSARRLWQTLEDKYGKAAKPQVFHIKKKLAAIKQNGESLAVYSTKLEKYWEELNSLEPKIRCSTEHSSCCHSNKQHDDRDSSNQVMQFLMGLDDCYDTVVNNILMLEPTPSYNKVYAIVATVESKKEVMAETASSTEATALAVKNFEQSKYNSVNRSGSSGNKKDVKKGDRFCTVCNKPGHMEDTCFKKHGIPEWYTEYKAQKSKKTQSFSSNVSTVDSASQSSNGVDMSLFSEMIQKELQKFMKSKASSEEKTVNTSCFADFAGNVHSYSDMVFQNGNWIIDSGASSHISGDLTLFSSLRDVNNSNTVLLPDGTVKKVKHIGEVRINDKILLKEVLYVPDFRYNLISVHRLAESGQMQFMFDGSTCIVQDLLNKEVLAVGIVRKHLYILNKEQVNLLALCNSDSVEHNVYTKVDSCSKSTLSESKIFPDYGFDQNNSLSHHTDAVSSPQVTSATPNSGVDILVESQIVSDSPPPIIPQAESRRPTRVSRKPTWLQDYVTCSMGRADEYTPKAYPFIQPKSCSPDYLHFLSAGTDNIKVIIQKYLSEDIEKLENLSVINLSRSQFITQIPDVSSIPNLTKLNLGCCKNLIEVHESVGHLKKLRILDVQWCVKLTTFPCRIKLPSLEYLGLQHCSSLKKFPEIQEKMECITSLDLSDTNLELPTSICNLVRLHALIADKCSGLQLPSSIAMLPTLTDVHIDRCSGELQLSKQVEDQEELNSVISSTSAVLRKLFLEKSNISDDFLPKCLVLFFNVRYLFLSGSNFTILPACIKECHHLEWLHLNECINLREIRGIPPNIKELWAKNCKSLSSESRSKLMSQELHEAGNKLFIVPGSSIPKWFEYRTKGSSTSFWFQDKCPAFSLCYIYVADDHPLFTLRLCAAVVINGEKIQEFIEIGKWGSLYYFKDHIFFLDVSKLITFQHYGIEEVYEWNNQVYLQSDRWNHVQVSFYHKVDDEIYASNLVKEVGIIVRKQEKRREDIRFTNPHKRTKLLHDFYLGSSFMASNNWTSGTANDKGN</sequence>
<evidence type="ECO:0000256" key="2">
    <source>
        <dbReference type="ARBA" id="ARBA00022737"/>
    </source>
</evidence>
<proteinExistence type="predicted"/>
<evidence type="ECO:0000259" key="7">
    <source>
        <dbReference type="Pfam" id="PF22936"/>
    </source>
</evidence>
<dbReference type="GO" id="GO:0008270">
    <property type="term" value="F:zinc ion binding"/>
    <property type="evidence" value="ECO:0007669"/>
    <property type="project" value="InterPro"/>
</dbReference>
<comment type="caution">
    <text evidence="9">The sequence shown here is derived from an EMBL/GenBank/DDBJ whole genome shotgun (WGS) entry which is preliminary data.</text>
</comment>
<dbReference type="PANTHER" id="PTHR37610:SF40">
    <property type="entry name" value="OS01G0909600 PROTEIN"/>
    <property type="match status" value="1"/>
</dbReference>
<feature type="domain" description="Retrotransposon Copia-like N-terminal" evidence="5">
    <location>
        <begin position="42"/>
        <end position="89"/>
    </location>
</feature>
<keyword evidence="2" id="KW-0677">Repeat</keyword>